<dbReference type="SUPFAM" id="SSF48726">
    <property type="entry name" value="Immunoglobulin"/>
    <property type="match status" value="1"/>
</dbReference>
<dbReference type="GO" id="GO:0042101">
    <property type="term" value="C:T cell receptor complex"/>
    <property type="evidence" value="ECO:0007669"/>
    <property type="project" value="UniProtKB-KW"/>
</dbReference>
<dbReference type="InterPro" id="IPR013106">
    <property type="entry name" value="Ig_V-set"/>
</dbReference>
<evidence type="ECO:0000256" key="4">
    <source>
        <dbReference type="ARBA" id="ARBA00023319"/>
    </source>
</evidence>
<dbReference type="GeneTree" id="ENSGT01030000234557"/>
<dbReference type="InterPro" id="IPR013783">
    <property type="entry name" value="Ig-like_fold"/>
</dbReference>
<dbReference type="AlphaFoldDB" id="A0A8C4RZ18"/>
<dbReference type="Ensembl" id="ENSECRT00000008857.1">
    <property type="protein sequence ID" value="ENSECRP00000008710.1"/>
    <property type="gene ID" value="ENSECRG00000005847.1"/>
</dbReference>
<keyword evidence="1 6" id="KW-0732">Signal</keyword>
<proteinExistence type="predicted"/>
<sequence>QRKMLLHALYLFVFNSLGYGNKDDVSQPQIMLEVLEEQQVMFLCSYATTRAAPELFWYIQRRNDIPRHLLTRSAGYNPNADDLRFDAKLIEKERTVHLTISSAKLSDSAMYYCALRPTAVERKLKCIHKNISVQGSEYKN</sequence>
<evidence type="ECO:0000256" key="1">
    <source>
        <dbReference type="ARBA" id="ARBA00022729"/>
    </source>
</evidence>
<evidence type="ECO:0000256" key="2">
    <source>
        <dbReference type="ARBA" id="ARBA00023130"/>
    </source>
</evidence>
<reference evidence="8" key="3">
    <citation type="submission" date="2025-09" db="UniProtKB">
        <authorList>
            <consortium name="Ensembl"/>
        </authorList>
    </citation>
    <scope>IDENTIFICATION</scope>
</reference>
<evidence type="ECO:0000313" key="9">
    <source>
        <dbReference type="Proteomes" id="UP000694620"/>
    </source>
</evidence>
<accession>A0A8C4RZ18</accession>
<evidence type="ECO:0000259" key="7">
    <source>
        <dbReference type="PROSITE" id="PS50835"/>
    </source>
</evidence>
<feature type="signal peptide" evidence="6">
    <location>
        <begin position="1"/>
        <end position="20"/>
    </location>
</feature>
<keyword evidence="9" id="KW-1185">Reference proteome</keyword>
<dbReference type="SMART" id="SM00409">
    <property type="entry name" value="IG"/>
    <property type="match status" value="1"/>
</dbReference>
<keyword evidence="5" id="KW-0391">Immunity</keyword>
<evidence type="ECO:0000313" key="8">
    <source>
        <dbReference type="Ensembl" id="ENSECRP00000008710.1"/>
    </source>
</evidence>
<reference evidence="8" key="2">
    <citation type="submission" date="2025-08" db="UniProtKB">
        <authorList>
            <consortium name="Ensembl"/>
        </authorList>
    </citation>
    <scope>IDENTIFICATION</scope>
</reference>
<dbReference type="InterPro" id="IPR003599">
    <property type="entry name" value="Ig_sub"/>
</dbReference>
<reference evidence="8" key="1">
    <citation type="submission" date="2021-06" db="EMBL/GenBank/DDBJ databases">
        <authorList>
            <consortium name="Wellcome Sanger Institute Data Sharing"/>
        </authorList>
    </citation>
    <scope>NUCLEOTIDE SEQUENCE [LARGE SCALE GENOMIC DNA]</scope>
</reference>
<evidence type="ECO:0000256" key="3">
    <source>
        <dbReference type="ARBA" id="ARBA00023170"/>
    </source>
</evidence>
<keyword evidence="3" id="KW-0675">Receptor</keyword>
<dbReference type="InterPro" id="IPR051287">
    <property type="entry name" value="TCR_variable_region"/>
</dbReference>
<evidence type="ECO:0000256" key="5">
    <source>
        <dbReference type="ARBA" id="ARBA00043266"/>
    </source>
</evidence>
<dbReference type="PANTHER" id="PTHR19367:SF18">
    <property type="entry name" value="T CELL RECEPTOR ALPHA VARIABLE 16"/>
    <property type="match status" value="1"/>
</dbReference>
<dbReference type="InterPro" id="IPR007110">
    <property type="entry name" value="Ig-like_dom"/>
</dbReference>
<dbReference type="Gene3D" id="2.60.40.10">
    <property type="entry name" value="Immunoglobulins"/>
    <property type="match status" value="1"/>
</dbReference>
<dbReference type="PANTHER" id="PTHR19367">
    <property type="entry name" value="T-CELL RECEPTOR ALPHA CHAIN V REGION"/>
    <property type="match status" value="1"/>
</dbReference>
<name>A0A8C4RZ18_ERPCA</name>
<keyword evidence="2" id="KW-1064">Adaptive immunity</keyword>
<dbReference type="Pfam" id="PF07686">
    <property type="entry name" value="V-set"/>
    <property type="match status" value="1"/>
</dbReference>
<evidence type="ECO:0000256" key="6">
    <source>
        <dbReference type="SAM" id="SignalP"/>
    </source>
</evidence>
<dbReference type="InterPro" id="IPR036179">
    <property type="entry name" value="Ig-like_dom_sf"/>
</dbReference>
<feature type="domain" description="Ig-like" evidence="7">
    <location>
        <begin position="28"/>
        <end position="125"/>
    </location>
</feature>
<organism evidence="8 9">
    <name type="scientific">Erpetoichthys calabaricus</name>
    <name type="common">Rope fish</name>
    <name type="synonym">Calamoichthys calabaricus</name>
    <dbReference type="NCBI Taxonomy" id="27687"/>
    <lineage>
        <taxon>Eukaryota</taxon>
        <taxon>Metazoa</taxon>
        <taxon>Chordata</taxon>
        <taxon>Craniata</taxon>
        <taxon>Vertebrata</taxon>
        <taxon>Euteleostomi</taxon>
        <taxon>Actinopterygii</taxon>
        <taxon>Polypteriformes</taxon>
        <taxon>Polypteridae</taxon>
        <taxon>Erpetoichthys</taxon>
    </lineage>
</organism>
<dbReference type="PROSITE" id="PS50835">
    <property type="entry name" value="IG_LIKE"/>
    <property type="match status" value="1"/>
</dbReference>
<protein>
    <recommendedName>
        <fullName evidence="7">Ig-like domain-containing protein</fullName>
    </recommendedName>
</protein>
<keyword evidence="5" id="KW-1279">T cell receptor</keyword>
<feature type="chain" id="PRO_5034290228" description="Ig-like domain-containing protein" evidence="6">
    <location>
        <begin position="21"/>
        <end position="140"/>
    </location>
</feature>
<keyword evidence="4" id="KW-0393">Immunoglobulin domain</keyword>
<dbReference type="Proteomes" id="UP000694620">
    <property type="component" value="Chromosome 9"/>
</dbReference>
<dbReference type="GO" id="GO:0002250">
    <property type="term" value="P:adaptive immune response"/>
    <property type="evidence" value="ECO:0007669"/>
    <property type="project" value="UniProtKB-KW"/>
</dbReference>